<keyword evidence="1" id="KW-0812">Transmembrane</keyword>
<proteinExistence type="predicted"/>
<dbReference type="Proteomes" id="UP000094053">
    <property type="component" value="Unassembled WGS sequence"/>
</dbReference>
<accession>A0A1E3RT04</accession>
<evidence type="ECO:0008006" key="4">
    <source>
        <dbReference type="Google" id="ProtNLM"/>
    </source>
</evidence>
<reference evidence="3" key="1">
    <citation type="submission" date="2016-09" db="EMBL/GenBank/DDBJ databases">
        <authorList>
            <person name="Greninger A.L."/>
            <person name="Jerome K.R."/>
            <person name="Mcnair B."/>
            <person name="Wallis C."/>
            <person name="Fang F."/>
        </authorList>
    </citation>
    <scope>NUCLEOTIDE SEQUENCE [LARGE SCALE GENOMIC DNA]</scope>
    <source>
        <strain evidence="3">M6</strain>
    </source>
</reference>
<sequence>MSDHLVTAVAYAGVAVAVGWWFWRTQGDGVRPVPHAVGTVVFALLWPLALPYRAAVRGALHLVARYRLRRRTTEDRPRLRN</sequence>
<feature type="transmembrane region" description="Helical" evidence="1">
    <location>
        <begin position="35"/>
        <end position="60"/>
    </location>
</feature>
<comment type="caution">
    <text evidence="2">The sequence shown here is derived from an EMBL/GenBank/DDBJ whole genome shotgun (WGS) entry which is preliminary data.</text>
</comment>
<evidence type="ECO:0000256" key="1">
    <source>
        <dbReference type="SAM" id="Phobius"/>
    </source>
</evidence>
<name>A0A1E3RT04_MYCFV</name>
<protein>
    <recommendedName>
        <fullName evidence="4">Transmembrane protein</fullName>
    </recommendedName>
</protein>
<gene>
    <name evidence="2" type="ORF">BHQ18_02025</name>
</gene>
<dbReference type="OrthoDB" id="4734699at2"/>
<keyword evidence="3" id="KW-1185">Reference proteome</keyword>
<dbReference type="STRING" id="1776.BHQ18_02025"/>
<evidence type="ECO:0000313" key="2">
    <source>
        <dbReference type="EMBL" id="ODQ92527.1"/>
    </source>
</evidence>
<keyword evidence="1" id="KW-1133">Transmembrane helix</keyword>
<feature type="transmembrane region" description="Helical" evidence="1">
    <location>
        <begin position="5"/>
        <end position="23"/>
    </location>
</feature>
<keyword evidence="1" id="KW-0472">Membrane</keyword>
<dbReference type="EMBL" id="MIHA01000001">
    <property type="protein sequence ID" value="ODQ92527.1"/>
    <property type="molecule type" value="Genomic_DNA"/>
</dbReference>
<dbReference type="AlphaFoldDB" id="A0A1E3RT04"/>
<evidence type="ECO:0000313" key="3">
    <source>
        <dbReference type="Proteomes" id="UP000094053"/>
    </source>
</evidence>
<dbReference type="RefSeq" id="WP_069411878.1">
    <property type="nucleotide sequence ID" value="NZ_JACKUL010000020.1"/>
</dbReference>
<organism evidence="2 3">
    <name type="scientific">Mycolicibacterium flavescens</name>
    <name type="common">Mycobacterium flavescens</name>
    <dbReference type="NCBI Taxonomy" id="1776"/>
    <lineage>
        <taxon>Bacteria</taxon>
        <taxon>Bacillati</taxon>
        <taxon>Actinomycetota</taxon>
        <taxon>Actinomycetes</taxon>
        <taxon>Mycobacteriales</taxon>
        <taxon>Mycobacteriaceae</taxon>
        <taxon>Mycolicibacterium</taxon>
    </lineage>
</organism>